<evidence type="ECO:0000256" key="5">
    <source>
        <dbReference type="SAM" id="SignalP"/>
    </source>
</evidence>
<gene>
    <name evidence="7" type="ORF">BSZ39_05955</name>
</gene>
<dbReference type="SMART" id="SM01208">
    <property type="entry name" value="G5"/>
    <property type="match status" value="1"/>
</dbReference>
<evidence type="ECO:0000313" key="7">
    <source>
        <dbReference type="EMBL" id="OKL54111.1"/>
    </source>
</evidence>
<feature type="compositionally biased region" description="Low complexity" evidence="4">
    <location>
        <begin position="271"/>
        <end position="280"/>
    </location>
</feature>
<feature type="chain" id="PRO_5013270810" description="G5 domain-containing protein" evidence="5">
    <location>
        <begin position="21"/>
        <end position="366"/>
    </location>
</feature>
<reference evidence="8" key="1">
    <citation type="submission" date="2016-12" db="EMBL/GenBank/DDBJ databases">
        <authorList>
            <person name="Meng X."/>
        </authorList>
    </citation>
    <scope>NUCLEOTIDE SEQUENCE [LARGE SCALE GENOMIC DNA]</scope>
    <source>
        <strain evidence="8">DSM 19116</strain>
    </source>
</reference>
<accession>A0A1Q5Q2P7</accession>
<dbReference type="GO" id="GO:0016787">
    <property type="term" value="F:hydrolase activity"/>
    <property type="evidence" value="ECO:0007669"/>
    <property type="project" value="UniProtKB-KW"/>
</dbReference>
<evidence type="ECO:0000256" key="4">
    <source>
        <dbReference type="SAM" id="MobiDB-lite"/>
    </source>
</evidence>
<dbReference type="Proteomes" id="UP000185628">
    <property type="component" value="Unassembled WGS sequence"/>
</dbReference>
<dbReference type="Gene3D" id="2.20.230.10">
    <property type="entry name" value="Resuscitation-promoting factor rpfb"/>
    <property type="match status" value="1"/>
</dbReference>
<evidence type="ECO:0000256" key="2">
    <source>
        <dbReference type="ARBA" id="ARBA00022729"/>
    </source>
</evidence>
<dbReference type="Pfam" id="PF06737">
    <property type="entry name" value="Transglycosylas"/>
    <property type="match status" value="1"/>
</dbReference>
<dbReference type="Pfam" id="PF03990">
    <property type="entry name" value="DUF348"/>
    <property type="match status" value="3"/>
</dbReference>
<dbReference type="PROSITE" id="PS51109">
    <property type="entry name" value="G5"/>
    <property type="match status" value="1"/>
</dbReference>
<dbReference type="CDD" id="cd13925">
    <property type="entry name" value="RPF"/>
    <property type="match status" value="1"/>
</dbReference>
<protein>
    <recommendedName>
        <fullName evidence="6">G5 domain-containing protein</fullName>
    </recommendedName>
</protein>
<sequence>MIAAIAVPVLVASGAGVAHAHKSVSIDVDGKVQQISTFAGSVKGALDTNNITVGEYDVVSPDPNAALTEGAQIVVRTAKPIEVTIDGATHTIWTTADDTAGALAELAASGRSASIVAASRSSERQELKLPLITDGTVTIVDGGESKDVPVTGIATLEDVLKQAEITLGEHDEVKITPKDANHVTVTIDRVAIGERSETEEIAFETVEKKTDALDEGQTKVVIEGKAGAIVRTYKTTTVNGKETNAELIDEQRTEPTTKVVNVGTKAKPKPSKSSDSKQPPATGGAPSSGVWAALAQCESGGNPRAVSASGTYHGLYQFSVATWRAVGGSGLPSQASPAEQTMRAQILQKRSGWGQWPACSAKLGLR</sequence>
<feature type="domain" description="G5" evidence="6">
    <location>
        <begin position="187"/>
        <end position="266"/>
    </location>
</feature>
<dbReference type="InterPro" id="IPR023346">
    <property type="entry name" value="Lysozyme-like_dom_sf"/>
</dbReference>
<dbReference type="EMBL" id="MQVR01000027">
    <property type="protein sequence ID" value="OKL54111.1"/>
    <property type="molecule type" value="Genomic_DNA"/>
</dbReference>
<dbReference type="SUPFAM" id="SSF53955">
    <property type="entry name" value="Lysozyme-like"/>
    <property type="match status" value="1"/>
</dbReference>
<dbReference type="InterPro" id="IPR007137">
    <property type="entry name" value="DUF348"/>
</dbReference>
<dbReference type="Gene3D" id="1.10.530.10">
    <property type="match status" value="1"/>
</dbReference>
<evidence type="ECO:0000256" key="1">
    <source>
        <dbReference type="ARBA" id="ARBA00010830"/>
    </source>
</evidence>
<keyword evidence="2 5" id="KW-0732">Signal</keyword>
<evidence type="ECO:0000259" key="6">
    <source>
        <dbReference type="PROSITE" id="PS51109"/>
    </source>
</evidence>
<feature type="region of interest" description="Disordered" evidence="4">
    <location>
        <begin position="244"/>
        <end position="288"/>
    </location>
</feature>
<dbReference type="InterPro" id="IPR011098">
    <property type="entry name" value="G5_dom"/>
</dbReference>
<feature type="signal peptide" evidence="5">
    <location>
        <begin position="1"/>
        <end position="20"/>
    </location>
</feature>
<dbReference type="Pfam" id="PF07501">
    <property type="entry name" value="G5"/>
    <property type="match status" value="1"/>
</dbReference>
<keyword evidence="3" id="KW-0378">Hydrolase</keyword>
<proteinExistence type="inferred from homology"/>
<dbReference type="AlphaFoldDB" id="A0A1Q5Q2P7"/>
<name>A0A1Q5Q2P7_9ACTO</name>
<keyword evidence="8" id="KW-1185">Reference proteome</keyword>
<evidence type="ECO:0000256" key="3">
    <source>
        <dbReference type="ARBA" id="ARBA00022801"/>
    </source>
</evidence>
<comment type="caution">
    <text evidence="7">The sequence shown here is derived from an EMBL/GenBank/DDBJ whole genome shotgun (WGS) entry which is preliminary data.</text>
</comment>
<comment type="similarity">
    <text evidence="1">Belongs to the transglycosylase family. Rpf subfamily.</text>
</comment>
<evidence type="ECO:0000313" key="8">
    <source>
        <dbReference type="Proteomes" id="UP000185628"/>
    </source>
</evidence>
<dbReference type="InterPro" id="IPR010618">
    <property type="entry name" value="RPF"/>
</dbReference>
<organism evidence="7 8">
    <name type="scientific">Bowdeniella nasicola</name>
    <dbReference type="NCBI Taxonomy" id="208480"/>
    <lineage>
        <taxon>Bacteria</taxon>
        <taxon>Bacillati</taxon>
        <taxon>Actinomycetota</taxon>
        <taxon>Actinomycetes</taxon>
        <taxon>Actinomycetales</taxon>
        <taxon>Actinomycetaceae</taxon>
        <taxon>Bowdeniella</taxon>
    </lineage>
</organism>